<keyword evidence="1" id="KW-0732">Signal</keyword>
<keyword evidence="4" id="KW-1185">Reference proteome</keyword>
<name>A0ABY6AQ28_9PSED</name>
<feature type="chain" id="PRO_5047351373" evidence="1">
    <location>
        <begin position="25"/>
        <end position="152"/>
    </location>
</feature>
<dbReference type="Proteomes" id="UP001064504">
    <property type="component" value="Chromosome"/>
</dbReference>
<gene>
    <name evidence="3" type="ORF">N5C08_09600</name>
</gene>
<dbReference type="EMBL" id="CP104557">
    <property type="protein sequence ID" value="UXH41751.1"/>
    <property type="molecule type" value="Genomic_DNA"/>
</dbReference>
<feature type="signal peptide" evidence="1">
    <location>
        <begin position="1"/>
        <end position="24"/>
    </location>
</feature>
<dbReference type="Pfam" id="PF08332">
    <property type="entry name" value="CaMKII_AD"/>
    <property type="match status" value="1"/>
</dbReference>
<protein>
    <submittedName>
        <fullName evidence="3">DUF4440 domain-containing protein</fullName>
    </submittedName>
</protein>
<organism evidence="3 4">
    <name type="scientific">Pseudomonas promysalinigenes</name>
    <dbReference type="NCBI Taxonomy" id="485898"/>
    <lineage>
        <taxon>Bacteria</taxon>
        <taxon>Pseudomonadati</taxon>
        <taxon>Pseudomonadota</taxon>
        <taxon>Gammaproteobacteria</taxon>
        <taxon>Pseudomonadales</taxon>
        <taxon>Pseudomonadaceae</taxon>
        <taxon>Pseudomonas</taxon>
    </lineage>
</organism>
<dbReference type="InterPro" id="IPR013543">
    <property type="entry name" value="Ca/CaM-dep_prot_kinase-assoc"/>
</dbReference>
<dbReference type="Gene3D" id="3.10.450.50">
    <property type="match status" value="1"/>
</dbReference>
<dbReference type="SUPFAM" id="SSF54427">
    <property type="entry name" value="NTF2-like"/>
    <property type="match status" value="1"/>
</dbReference>
<dbReference type="RefSeq" id="WP_261745275.1">
    <property type="nucleotide sequence ID" value="NZ_CP104557.1"/>
</dbReference>
<dbReference type="PROSITE" id="PS51257">
    <property type="entry name" value="PROKAR_LIPOPROTEIN"/>
    <property type="match status" value="1"/>
</dbReference>
<reference evidence="3" key="1">
    <citation type="submission" date="2022-09" db="EMBL/GenBank/DDBJ databases">
        <title>Complete genome sequence of Pseudomonas promysalinigenes strain RL-WG26, a newly isolated PGPR with the potential for plant salinity stress alleviation.</title>
        <authorList>
            <person name="Ren L."/>
            <person name="Wang G."/>
            <person name="Hu H."/>
        </authorList>
    </citation>
    <scope>NUCLEOTIDE SEQUENCE</scope>
    <source>
        <strain evidence="3">RL-WG26</strain>
    </source>
</reference>
<proteinExistence type="predicted"/>
<dbReference type="InterPro" id="IPR032710">
    <property type="entry name" value="NTF2-like_dom_sf"/>
</dbReference>
<evidence type="ECO:0000313" key="4">
    <source>
        <dbReference type="Proteomes" id="UP001064504"/>
    </source>
</evidence>
<evidence type="ECO:0000313" key="3">
    <source>
        <dbReference type="EMBL" id="UXH41751.1"/>
    </source>
</evidence>
<sequence length="152" mass="17225">MKIAHLYLPLALCGLATLPLHASAQSCQYATEQQALNLFEQWNDSLKSADPHHVARLYQDNALLLPTVSKKPRLTEQERVEYFSHFLADKPSGRLDTHHFDAACNIATLNGLYTFDFAATGKQVAARYSFTYRWDGQRWLISHHHSSLLPSS</sequence>
<feature type="domain" description="Calcium/calmodulin-dependent protein kinase II association-domain" evidence="2">
    <location>
        <begin position="32"/>
        <end position="148"/>
    </location>
</feature>
<accession>A0ABY6AQ28</accession>
<evidence type="ECO:0000259" key="2">
    <source>
        <dbReference type="Pfam" id="PF08332"/>
    </source>
</evidence>
<evidence type="ECO:0000256" key="1">
    <source>
        <dbReference type="SAM" id="SignalP"/>
    </source>
</evidence>